<dbReference type="EMBL" id="JBJQOH010000006">
    <property type="protein sequence ID" value="KAL3684667.1"/>
    <property type="molecule type" value="Genomic_DNA"/>
</dbReference>
<comment type="caution">
    <text evidence="2">The sequence shown here is derived from an EMBL/GenBank/DDBJ whole genome shotgun (WGS) entry which is preliminary data.</text>
</comment>
<evidence type="ECO:0000256" key="1">
    <source>
        <dbReference type="SAM" id="MobiDB-lite"/>
    </source>
</evidence>
<evidence type="ECO:0000313" key="2">
    <source>
        <dbReference type="EMBL" id="KAL3684667.1"/>
    </source>
</evidence>
<feature type="region of interest" description="Disordered" evidence="1">
    <location>
        <begin position="67"/>
        <end position="91"/>
    </location>
</feature>
<gene>
    <name evidence="2" type="ORF">R1sor_002689</name>
</gene>
<reference evidence="2 3" key="1">
    <citation type="submission" date="2024-09" db="EMBL/GenBank/DDBJ databases">
        <title>Chromosome-scale assembly of Riccia sorocarpa.</title>
        <authorList>
            <person name="Paukszto L."/>
        </authorList>
    </citation>
    <scope>NUCLEOTIDE SEQUENCE [LARGE SCALE GENOMIC DNA]</scope>
    <source>
        <strain evidence="2">LP-2024</strain>
        <tissue evidence="2">Aerial parts of the thallus</tissue>
    </source>
</reference>
<name>A0ABD3H2L5_9MARC</name>
<accession>A0ABD3H2L5</accession>
<dbReference type="Proteomes" id="UP001633002">
    <property type="component" value="Unassembled WGS sequence"/>
</dbReference>
<evidence type="ECO:0000313" key="3">
    <source>
        <dbReference type="Proteomes" id="UP001633002"/>
    </source>
</evidence>
<organism evidence="2 3">
    <name type="scientific">Riccia sorocarpa</name>
    <dbReference type="NCBI Taxonomy" id="122646"/>
    <lineage>
        <taxon>Eukaryota</taxon>
        <taxon>Viridiplantae</taxon>
        <taxon>Streptophyta</taxon>
        <taxon>Embryophyta</taxon>
        <taxon>Marchantiophyta</taxon>
        <taxon>Marchantiopsida</taxon>
        <taxon>Marchantiidae</taxon>
        <taxon>Marchantiales</taxon>
        <taxon>Ricciaceae</taxon>
        <taxon>Riccia</taxon>
    </lineage>
</organism>
<feature type="compositionally biased region" description="Basic and acidic residues" evidence="1">
    <location>
        <begin position="67"/>
        <end position="80"/>
    </location>
</feature>
<keyword evidence="3" id="KW-1185">Reference proteome</keyword>
<dbReference type="AlphaFoldDB" id="A0ABD3H2L5"/>
<sequence length="91" mass="9583">MSGLGPGKTVSSLSGACLAKIRRTVSFALSRVLVCAGSGVLRRNIRGSGPRMRTFDREIRLGALGPWRRDSRTGIGRDPRGASSRGSGIGK</sequence>
<protein>
    <submittedName>
        <fullName evidence="2">Uncharacterized protein</fullName>
    </submittedName>
</protein>
<proteinExistence type="predicted"/>